<name>Q30WX3_OLEA2</name>
<keyword evidence="1" id="KW-0547">Nucleotide-binding</keyword>
<dbReference type="Pfam" id="PF01656">
    <property type="entry name" value="CbiA"/>
    <property type="match status" value="1"/>
</dbReference>
<dbReference type="eggNOG" id="COG3640">
    <property type="taxonomic scope" value="Bacteria"/>
</dbReference>
<dbReference type="PANTHER" id="PTHR43384:SF6">
    <property type="entry name" value="SEPTUM SITE-DETERMINING PROTEIN MIND HOMOLOG, CHLOROPLASTIC"/>
    <property type="match status" value="1"/>
</dbReference>
<dbReference type="EMBL" id="CP000112">
    <property type="protein sequence ID" value="ABB39823.1"/>
    <property type="molecule type" value="Genomic_DNA"/>
</dbReference>
<accession>Q30WX3</accession>
<dbReference type="Proteomes" id="UP000002710">
    <property type="component" value="Chromosome"/>
</dbReference>
<evidence type="ECO:0000256" key="1">
    <source>
        <dbReference type="ARBA" id="ARBA00022741"/>
    </source>
</evidence>
<reference evidence="4 5" key="1">
    <citation type="journal article" date="2011" name="J. Bacteriol.">
        <title>Complete genome sequence and updated annotation of Desulfovibrio alaskensis G20.</title>
        <authorList>
            <person name="Hauser L.J."/>
            <person name="Land M.L."/>
            <person name="Brown S.D."/>
            <person name="Larimer F."/>
            <person name="Keller K.L."/>
            <person name="Rapp-Giles B.J."/>
            <person name="Price M.N."/>
            <person name="Lin M."/>
            <person name="Bruce D.C."/>
            <person name="Detter J.C."/>
            <person name="Tapia R."/>
            <person name="Han C.S."/>
            <person name="Goodwin L.A."/>
            <person name="Cheng J.F."/>
            <person name="Pitluck S."/>
            <person name="Copeland A."/>
            <person name="Lucas S."/>
            <person name="Nolan M."/>
            <person name="Lapidus A.L."/>
            <person name="Palumbo A.V."/>
            <person name="Wall J.D."/>
        </authorList>
    </citation>
    <scope>NUCLEOTIDE SEQUENCE [LARGE SCALE GENOMIC DNA]</scope>
    <source>
        <strain evidence="5">ATCC BAA 1058 / DSM 17464 / G20</strain>
    </source>
</reference>
<dbReference type="GO" id="GO:0016887">
    <property type="term" value="F:ATP hydrolysis activity"/>
    <property type="evidence" value="ECO:0007669"/>
    <property type="project" value="TreeGrafter"/>
</dbReference>
<evidence type="ECO:0000256" key="2">
    <source>
        <dbReference type="ARBA" id="ARBA00022840"/>
    </source>
</evidence>
<dbReference type="HOGENOM" id="CLU_082962_0_0_7"/>
<evidence type="ECO:0000313" key="5">
    <source>
        <dbReference type="Proteomes" id="UP000002710"/>
    </source>
</evidence>
<organism evidence="4 5">
    <name type="scientific">Oleidesulfovibrio alaskensis (strain ATCC BAA-1058 / DSM 17464 / G20)</name>
    <name type="common">Desulfovibrio alaskensis</name>
    <dbReference type="NCBI Taxonomy" id="207559"/>
    <lineage>
        <taxon>Bacteria</taxon>
        <taxon>Pseudomonadati</taxon>
        <taxon>Thermodesulfobacteriota</taxon>
        <taxon>Desulfovibrionia</taxon>
        <taxon>Desulfovibrionales</taxon>
        <taxon>Desulfovibrionaceae</taxon>
        <taxon>Oleidesulfovibrio</taxon>
    </lineage>
</organism>
<keyword evidence="5" id="KW-1185">Reference proteome</keyword>
<dbReference type="GO" id="GO:0009898">
    <property type="term" value="C:cytoplasmic side of plasma membrane"/>
    <property type="evidence" value="ECO:0007669"/>
    <property type="project" value="TreeGrafter"/>
</dbReference>
<dbReference type="KEGG" id="dde:Dde_3029"/>
<dbReference type="Gene3D" id="3.40.50.300">
    <property type="entry name" value="P-loop containing nucleotide triphosphate hydrolases"/>
    <property type="match status" value="1"/>
</dbReference>
<dbReference type="InterPro" id="IPR027417">
    <property type="entry name" value="P-loop_NTPase"/>
</dbReference>
<proteinExistence type="predicted"/>
<gene>
    <name evidence="4" type="ordered locus">Dde_3029</name>
</gene>
<evidence type="ECO:0000259" key="3">
    <source>
        <dbReference type="Pfam" id="PF01656"/>
    </source>
</evidence>
<evidence type="ECO:0000313" key="4">
    <source>
        <dbReference type="EMBL" id="ABB39823.1"/>
    </source>
</evidence>
<dbReference type="RefSeq" id="WP_011368795.1">
    <property type="nucleotide sequence ID" value="NC_007519.1"/>
</dbReference>
<sequence length="268" mass="28110">MKLAFAGKGGVGKTSVTAWTADWLARNGRDVWMVDADTALSLGQACGVAADSLPEPLTARKDLINRLIHAGGFLDLNPDVSDLPHQLAVDVPVSGGPLYAPAAGRKRLLVMGAVTNAGGGCACDANALLKAMLAHLVMKENTCVLVDLEAGVEHLGRGTVAHVDALVVVSEPSLRSLHTAAQVGRMADQLGLRRQALLLNRYSGADLHDVSGLPDLPGLPPLRAVLPPLAGLIERQLHTADVLGLPEQQLVDTTLQRLMEHLGLDVCP</sequence>
<dbReference type="GO" id="GO:0005524">
    <property type="term" value="F:ATP binding"/>
    <property type="evidence" value="ECO:0007669"/>
    <property type="project" value="UniProtKB-KW"/>
</dbReference>
<dbReference type="SUPFAM" id="SSF52540">
    <property type="entry name" value="P-loop containing nucleoside triphosphate hydrolases"/>
    <property type="match status" value="1"/>
</dbReference>
<keyword evidence="2" id="KW-0067">ATP-binding</keyword>
<dbReference type="GO" id="GO:0005829">
    <property type="term" value="C:cytosol"/>
    <property type="evidence" value="ECO:0007669"/>
    <property type="project" value="TreeGrafter"/>
</dbReference>
<dbReference type="AlphaFoldDB" id="Q30WX3"/>
<feature type="domain" description="CobQ/CobB/MinD/ParA nucleotide binding" evidence="3">
    <location>
        <begin position="5"/>
        <end position="207"/>
    </location>
</feature>
<protein>
    <submittedName>
        <fullName evidence="4">Cobyrinic acid ac-diamide synthase</fullName>
    </submittedName>
</protein>
<dbReference type="PANTHER" id="PTHR43384">
    <property type="entry name" value="SEPTUM SITE-DETERMINING PROTEIN MIND HOMOLOG, CHLOROPLASTIC-RELATED"/>
    <property type="match status" value="1"/>
</dbReference>
<dbReference type="InterPro" id="IPR050625">
    <property type="entry name" value="ParA/MinD_ATPase"/>
</dbReference>
<dbReference type="STRING" id="207559.Dde_3029"/>
<dbReference type="GO" id="GO:0051782">
    <property type="term" value="P:negative regulation of cell division"/>
    <property type="evidence" value="ECO:0007669"/>
    <property type="project" value="TreeGrafter"/>
</dbReference>
<dbReference type="InterPro" id="IPR002586">
    <property type="entry name" value="CobQ/CobB/MinD/ParA_Nub-bd_dom"/>
</dbReference>